<dbReference type="EMBL" id="CP049811">
    <property type="protein sequence ID" value="QIK41414.1"/>
    <property type="molecule type" value="Genomic_DNA"/>
</dbReference>
<dbReference type="InterPro" id="IPR027275">
    <property type="entry name" value="PRC-brl_dom"/>
</dbReference>
<accession>A0A6G7VN34</accession>
<evidence type="ECO:0000256" key="1">
    <source>
        <dbReference type="SAM" id="SignalP"/>
    </source>
</evidence>
<evidence type="ECO:0000313" key="4">
    <source>
        <dbReference type="Proteomes" id="UP000500791"/>
    </source>
</evidence>
<organism evidence="3 4">
    <name type="scientific">Pontivivens nitratireducens</name>
    <dbReference type="NCBI Taxonomy" id="2758038"/>
    <lineage>
        <taxon>Bacteria</taxon>
        <taxon>Pseudomonadati</taxon>
        <taxon>Pseudomonadota</taxon>
        <taxon>Alphaproteobacteria</taxon>
        <taxon>Rhodobacterales</taxon>
        <taxon>Paracoccaceae</taxon>
        <taxon>Pontivivens</taxon>
    </lineage>
</organism>
<gene>
    <name evidence="3" type="ORF">G8E03_11925</name>
</gene>
<keyword evidence="1" id="KW-0732">Signal</keyword>
<sequence>MNRIITSVSAAALAFGLGATAAHAEAHTAMGSMDLSERQGDLIRSRDITGGEVYSVSEGYSEWDSANVYDDVDTDWNDIGEIEDIVLSRDGQMIGIVAEVGGFLDIGDKHVMISISDVSLVAVDDKSYAYVTRLSEEQLEQLPDVDEGFWD</sequence>
<reference evidence="3 4" key="1">
    <citation type="submission" date="2020-03" db="EMBL/GenBank/DDBJ databases">
        <title>Complete genome sequence of Monaibacterium sp. ALG8 with diverse plasmids.</title>
        <authorList>
            <person name="Sun C."/>
        </authorList>
    </citation>
    <scope>NUCLEOTIDE SEQUENCE [LARGE SCALE GENOMIC DNA]</scope>
    <source>
        <strain evidence="3 4">ALG8</strain>
    </source>
</reference>
<feature type="chain" id="PRO_5026185728" evidence="1">
    <location>
        <begin position="25"/>
        <end position="151"/>
    </location>
</feature>
<dbReference type="Gene3D" id="2.30.30.240">
    <property type="entry name" value="PRC-barrel domain"/>
    <property type="match status" value="1"/>
</dbReference>
<dbReference type="Proteomes" id="UP000500791">
    <property type="component" value="Chromosome"/>
</dbReference>
<dbReference type="KEGG" id="mon:G8E03_11925"/>
<dbReference type="InterPro" id="IPR011033">
    <property type="entry name" value="PRC_barrel-like_sf"/>
</dbReference>
<dbReference type="RefSeq" id="WP_166192146.1">
    <property type="nucleotide sequence ID" value="NZ_CP049811.1"/>
</dbReference>
<proteinExistence type="predicted"/>
<feature type="domain" description="PRC-barrel" evidence="2">
    <location>
        <begin position="61"/>
        <end position="122"/>
    </location>
</feature>
<dbReference type="AlphaFoldDB" id="A0A6G7VN34"/>
<keyword evidence="4" id="KW-1185">Reference proteome</keyword>
<name>A0A6G7VN34_9RHOB</name>
<protein>
    <submittedName>
        <fullName evidence="3">PRC-barrel domain containing protein</fullName>
    </submittedName>
</protein>
<feature type="signal peptide" evidence="1">
    <location>
        <begin position="1"/>
        <end position="24"/>
    </location>
</feature>
<dbReference type="SUPFAM" id="SSF50346">
    <property type="entry name" value="PRC-barrel domain"/>
    <property type="match status" value="1"/>
</dbReference>
<evidence type="ECO:0000259" key="2">
    <source>
        <dbReference type="Pfam" id="PF05239"/>
    </source>
</evidence>
<evidence type="ECO:0000313" key="3">
    <source>
        <dbReference type="EMBL" id="QIK41414.1"/>
    </source>
</evidence>
<dbReference type="Pfam" id="PF05239">
    <property type="entry name" value="PRC"/>
    <property type="match status" value="1"/>
</dbReference>